<evidence type="ECO:0000256" key="2">
    <source>
        <dbReference type="ARBA" id="ARBA00007193"/>
    </source>
</evidence>
<evidence type="ECO:0000256" key="3">
    <source>
        <dbReference type="ARBA" id="ARBA00022448"/>
    </source>
</evidence>
<protein>
    <recommendedName>
        <fullName evidence="17">Ion channel</fullName>
    </recommendedName>
</protein>
<evidence type="ECO:0000313" key="16">
    <source>
        <dbReference type="Proteomes" id="UP001432322"/>
    </source>
</evidence>
<dbReference type="PANTHER" id="PTHR11690">
    <property type="entry name" value="AMILORIDE-SENSITIVE SODIUM CHANNEL-RELATED"/>
    <property type="match status" value="1"/>
</dbReference>
<accession>A0AAV5WEC3</accession>
<dbReference type="Pfam" id="PF00858">
    <property type="entry name" value="ASC"/>
    <property type="match status" value="1"/>
</dbReference>
<feature type="non-terminal residue" evidence="15">
    <location>
        <position position="498"/>
    </location>
</feature>
<evidence type="ECO:0000256" key="14">
    <source>
        <dbReference type="SAM" id="Phobius"/>
    </source>
</evidence>
<dbReference type="GO" id="GO:0005886">
    <property type="term" value="C:plasma membrane"/>
    <property type="evidence" value="ECO:0007669"/>
    <property type="project" value="TreeGrafter"/>
</dbReference>
<keyword evidence="8 13" id="KW-0406">Ion transport</keyword>
<name>A0AAV5WEC3_9BILA</name>
<keyword evidence="3 13" id="KW-0813">Transport</keyword>
<evidence type="ECO:0000256" key="9">
    <source>
        <dbReference type="ARBA" id="ARBA00023136"/>
    </source>
</evidence>
<evidence type="ECO:0000256" key="10">
    <source>
        <dbReference type="ARBA" id="ARBA00023180"/>
    </source>
</evidence>
<comment type="similarity">
    <text evidence="2 13">Belongs to the amiloride-sensitive sodium channel (TC 1.A.6) family.</text>
</comment>
<keyword evidence="6 14" id="KW-1133">Transmembrane helix</keyword>
<evidence type="ECO:0000256" key="1">
    <source>
        <dbReference type="ARBA" id="ARBA00004141"/>
    </source>
</evidence>
<proteinExistence type="inferred from homology"/>
<dbReference type="GO" id="GO:0015280">
    <property type="term" value="F:ligand-gated sodium channel activity"/>
    <property type="evidence" value="ECO:0007669"/>
    <property type="project" value="TreeGrafter"/>
</dbReference>
<sequence>FPAERLRKVRETSGVTALEKETQHFVGITSINGLLRVYRSKGWVRVFWTSIMILCAGILIWTSINIVIRYFSRPTTSQVSFIVSPKGLLFPKLTICNFNAIRKSYVKDLNKTGEFSLPIMQYILQATSDVQALYGTSTEEQLARNENALLQYIGNHTNFSIKKFQCRDMLKQCTFAGRAFDCCKYTKSVLTSFGRCQVLNMRDANIEWMRRQKEEGVDGGLQIVLDAHLEEQVDFFSEDEPIFTNQYENGFWYYVDEPMSDTYRGAEGISVSPGDRVYSNLQAYHYTLLDKFNWGNCTATFPEEFETPLTSKYSSKDCMSVCKARFFFTKCSCVPFVFNIEGVHRSCTPLESFKCFKQNIVKNINETTEDFDWPECKECGTECDRWEYSAFNAYGRGMSSGALNWLKANNKNVTRDHIEKNYVTMSIYYREMIYTEHRQTQDRTITETLSDMGGVMGLFLGLNLLTFIEMVIYCWKVFWIFVSSNRRVYLSEKKSRQE</sequence>
<dbReference type="Gene3D" id="1.10.287.770">
    <property type="entry name" value="YojJ-like"/>
    <property type="match status" value="1"/>
</dbReference>
<keyword evidence="5 13" id="KW-0812">Transmembrane</keyword>
<evidence type="ECO:0000313" key="15">
    <source>
        <dbReference type="EMBL" id="GMT30379.1"/>
    </source>
</evidence>
<keyword evidence="16" id="KW-1185">Reference proteome</keyword>
<gene>
    <name evidence="15" type="ORF">PFISCL1PPCAC_21676</name>
</gene>
<keyword evidence="11 13" id="KW-0739">Sodium transport</keyword>
<organism evidence="15 16">
    <name type="scientific">Pristionchus fissidentatus</name>
    <dbReference type="NCBI Taxonomy" id="1538716"/>
    <lineage>
        <taxon>Eukaryota</taxon>
        <taxon>Metazoa</taxon>
        <taxon>Ecdysozoa</taxon>
        <taxon>Nematoda</taxon>
        <taxon>Chromadorea</taxon>
        <taxon>Rhabditida</taxon>
        <taxon>Rhabditina</taxon>
        <taxon>Diplogasteromorpha</taxon>
        <taxon>Diplogasteroidea</taxon>
        <taxon>Neodiplogasteridae</taxon>
        <taxon>Pristionchus</taxon>
    </lineage>
</organism>
<dbReference type="PRINTS" id="PR01078">
    <property type="entry name" value="AMINACHANNEL"/>
</dbReference>
<dbReference type="EMBL" id="BTSY01000005">
    <property type="protein sequence ID" value="GMT30379.1"/>
    <property type="molecule type" value="Genomic_DNA"/>
</dbReference>
<keyword evidence="9 14" id="KW-0472">Membrane</keyword>
<reference evidence="15" key="1">
    <citation type="submission" date="2023-10" db="EMBL/GenBank/DDBJ databases">
        <title>Genome assembly of Pristionchus species.</title>
        <authorList>
            <person name="Yoshida K."/>
            <person name="Sommer R.J."/>
        </authorList>
    </citation>
    <scope>NUCLEOTIDE SEQUENCE</scope>
    <source>
        <strain evidence="15">RS5133</strain>
    </source>
</reference>
<comment type="caution">
    <text evidence="15">The sequence shown here is derived from an EMBL/GenBank/DDBJ whole genome shotgun (WGS) entry which is preliminary data.</text>
</comment>
<evidence type="ECO:0000256" key="6">
    <source>
        <dbReference type="ARBA" id="ARBA00022989"/>
    </source>
</evidence>
<keyword evidence="7" id="KW-0915">Sodium</keyword>
<evidence type="ECO:0000256" key="12">
    <source>
        <dbReference type="ARBA" id="ARBA00023303"/>
    </source>
</evidence>
<dbReference type="Gene3D" id="2.60.470.10">
    <property type="entry name" value="Acid-sensing ion channels like domains"/>
    <property type="match status" value="1"/>
</dbReference>
<evidence type="ECO:0000256" key="4">
    <source>
        <dbReference type="ARBA" id="ARBA00022461"/>
    </source>
</evidence>
<dbReference type="InterPro" id="IPR001873">
    <property type="entry name" value="ENaC"/>
</dbReference>
<evidence type="ECO:0000256" key="13">
    <source>
        <dbReference type="RuleBase" id="RU000679"/>
    </source>
</evidence>
<keyword evidence="12 13" id="KW-0407">Ion channel</keyword>
<feature type="transmembrane region" description="Helical" evidence="14">
    <location>
        <begin position="46"/>
        <end position="71"/>
    </location>
</feature>
<evidence type="ECO:0008006" key="17">
    <source>
        <dbReference type="Google" id="ProtNLM"/>
    </source>
</evidence>
<evidence type="ECO:0000256" key="7">
    <source>
        <dbReference type="ARBA" id="ARBA00023053"/>
    </source>
</evidence>
<comment type="subcellular location">
    <subcellularLocation>
        <location evidence="1">Membrane</location>
        <topology evidence="1">Multi-pass membrane protein</topology>
    </subcellularLocation>
</comment>
<evidence type="ECO:0000256" key="8">
    <source>
        <dbReference type="ARBA" id="ARBA00023065"/>
    </source>
</evidence>
<dbReference type="AlphaFoldDB" id="A0AAV5WEC3"/>
<dbReference type="Proteomes" id="UP001432322">
    <property type="component" value="Unassembled WGS sequence"/>
</dbReference>
<evidence type="ECO:0000256" key="5">
    <source>
        <dbReference type="ARBA" id="ARBA00022692"/>
    </source>
</evidence>
<feature type="transmembrane region" description="Helical" evidence="14">
    <location>
        <begin position="455"/>
        <end position="482"/>
    </location>
</feature>
<keyword evidence="10" id="KW-0325">Glycoprotein</keyword>
<evidence type="ECO:0000256" key="11">
    <source>
        <dbReference type="ARBA" id="ARBA00023201"/>
    </source>
</evidence>
<dbReference type="PANTHER" id="PTHR11690:SF222">
    <property type="entry name" value="AMILORIDE-SENSITIVE SODIUM CHANNEL SUBUNIT GAMMA"/>
    <property type="match status" value="1"/>
</dbReference>
<keyword evidence="4 13" id="KW-0894">Sodium channel</keyword>
<feature type="non-terminal residue" evidence="15">
    <location>
        <position position="1"/>
    </location>
</feature>